<organism evidence="2 3">
    <name type="scientific">Halocynthiibacter styelae</name>
    <dbReference type="NCBI Taxonomy" id="2761955"/>
    <lineage>
        <taxon>Bacteria</taxon>
        <taxon>Pseudomonadati</taxon>
        <taxon>Pseudomonadota</taxon>
        <taxon>Alphaproteobacteria</taxon>
        <taxon>Rhodobacterales</taxon>
        <taxon>Paracoccaceae</taxon>
        <taxon>Halocynthiibacter</taxon>
    </lineage>
</organism>
<name>A0A8J7IYT3_9RHOB</name>
<gene>
    <name evidence="2" type="ORF">H1D41_17330</name>
</gene>
<dbReference type="AlphaFoldDB" id="A0A8J7IYT3"/>
<keyword evidence="1" id="KW-0812">Transmembrane</keyword>
<accession>A0A8J7IYT3</accession>
<proteinExistence type="predicted"/>
<comment type="caution">
    <text evidence="2">The sequence shown here is derived from an EMBL/GenBank/DDBJ whole genome shotgun (WGS) entry which is preliminary data.</text>
</comment>
<protein>
    <submittedName>
        <fullName evidence="2">Uncharacterized protein</fullName>
    </submittedName>
</protein>
<feature type="transmembrane region" description="Helical" evidence="1">
    <location>
        <begin position="86"/>
        <end position="105"/>
    </location>
</feature>
<keyword evidence="1" id="KW-1133">Transmembrane helix</keyword>
<dbReference type="RefSeq" id="WP_228850110.1">
    <property type="nucleotide sequence ID" value="NZ_JADCKQ010000019.1"/>
</dbReference>
<reference evidence="2" key="1">
    <citation type="submission" date="2020-10" db="EMBL/GenBank/DDBJ databases">
        <title>Paenihalocynthiibacter styelae gen. nov., sp. nov., isolated from stalked sea squirt Styela clava.</title>
        <authorList>
            <person name="Kim Y.-O."/>
            <person name="Yoon J.-H."/>
        </authorList>
    </citation>
    <scope>NUCLEOTIDE SEQUENCE</scope>
    <source>
        <strain evidence="2">MYP1-1</strain>
    </source>
</reference>
<evidence type="ECO:0000256" key="1">
    <source>
        <dbReference type="SAM" id="Phobius"/>
    </source>
</evidence>
<keyword evidence="3" id="KW-1185">Reference proteome</keyword>
<keyword evidence="1" id="KW-0472">Membrane</keyword>
<dbReference type="EMBL" id="JADCKQ010000019">
    <property type="protein sequence ID" value="MBI1495408.1"/>
    <property type="molecule type" value="Genomic_DNA"/>
</dbReference>
<evidence type="ECO:0000313" key="3">
    <source>
        <dbReference type="Proteomes" id="UP000640583"/>
    </source>
</evidence>
<dbReference type="Proteomes" id="UP000640583">
    <property type="component" value="Unassembled WGS sequence"/>
</dbReference>
<evidence type="ECO:0000313" key="2">
    <source>
        <dbReference type="EMBL" id="MBI1495408.1"/>
    </source>
</evidence>
<sequence length="130" mass="15216">MKRPSFHDLTPEQQAQFGNGVGPCWLPDPLRRMITETASWFFKDASWRHHDFGYAVGGDQWDRARCDWKFFMAMLRDALSHPKWRIIRIPLALMIALMFFLAVRIGGQLGSFEYRADYASLEEILEDYSP</sequence>